<keyword evidence="1" id="KW-0812">Transmembrane</keyword>
<name>A0ABM4CAF4_HYDVU</name>
<evidence type="ECO:0000313" key="2">
    <source>
        <dbReference type="Proteomes" id="UP001652625"/>
    </source>
</evidence>
<sequence>MAVQNWKLYKSLKVPGVVAMLPLHDYYTLKSLIAAIMLEIICKGSEFFTLRFIENHKLAYIICNLMASIGTWVSFTFIYLLINSFSSAEDQKDNKFVSIVRISLCWFCALPWGILPFFGYGVFIKSGNGAFCGPAWASENLYDQVYFILMYALGFVIPLVYCAIINWMKGSNKNEKPGYKSFHSLPQTLLLEVIFYVVVLWIPYGLWGFVKMIWGNINEPIDFVVLIIAHFCYVITPNKLSTHLEKMCSF</sequence>
<accession>A0ABM4CAF4</accession>
<organism evidence="2 3">
    <name type="scientific">Hydra vulgaris</name>
    <name type="common">Hydra</name>
    <name type="synonym">Hydra attenuata</name>
    <dbReference type="NCBI Taxonomy" id="6087"/>
    <lineage>
        <taxon>Eukaryota</taxon>
        <taxon>Metazoa</taxon>
        <taxon>Cnidaria</taxon>
        <taxon>Hydrozoa</taxon>
        <taxon>Hydroidolina</taxon>
        <taxon>Anthoathecata</taxon>
        <taxon>Aplanulata</taxon>
        <taxon>Hydridae</taxon>
        <taxon>Hydra</taxon>
    </lineage>
</organism>
<dbReference type="SUPFAM" id="SSF81321">
    <property type="entry name" value="Family A G protein-coupled receptor-like"/>
    <property type="match status" value="1"/>
</dbReference>
<dbReference type="Gene3D" id="1.20.1070.10">
    <property type="entry name" value="Rhodopsin 7-helix transmembrane proteins"/>
    <property type="match status" value="1"/>
</dbReference>
<dbReference type="RefSeq" id="XP_065658631.1">
    <property type="nucleotide sequence ID" value="XM_065802559.1"/>
</dbReference>
<dbReference type="Proteomes" id="UP001652625">
    <property type="component" value="Chromosome 08"/>
</dbReference>
<proteinExistence type="predicted"/>
<evidence type="ECO:0000256" key="1">
    <source>
        <dbReference type="SAM" id="Phobius"/>
    </source>
</evidence>
<keyword evidence="1" id="KW-0472">Membrane</keyword>
<keyword evidence="2" id="KW-1185">Reference proteome</keyword>
<feature type="transmembrane region" description="Helical" evidence="1">
    <location>
        <begin position="103"/>
        <end position="124"/>
    </location>
</feature>
<feature type="transmembrane region" description="Helical" evidence="1">
    <location>
        <begin position="58"/>
        <end position="82"/>
    </location>
</feature>
<reference evidence="3" key="1">
    <citation type="submission" date="2025-08" db="UniProtKB">
        <authorList>
            <consortium name="RefSeq"/>
        </authorList>
    </citation>
    <scope>IDENTIFICATION</scope>
</reference>
<dbReference type="GeneID" id="105845815"/>
<evidence type="ECO:0000313" key="3">
    <source>
        <dbReference type="RefSeq" id="XP_065658631.1"/>
    </source>
</evidence>
<protein>
    <submittedName>
        <fullName evidence="3">Uncharacterized protein LOC105845815</fullName>
    </submittedName>
</protein>
<gene>
    <name evidence="3" type="primary">LOC105845815</name>
</gene>
<feature type="transmembrane region" description="Helical" evidence="1">
    <location>
        <begin position="144"/>
        <end position="168"/>
    </location>
</feature>
<feature type="transmembrane region" description="Helical" evidence="1">
    <location>
        <begin position="189"/>
        <end position="214"/>
    </location>
</feature>
<keyword evidence="1" id="KW-1133">Transmembrane helix</keyword>